<comment type="caution">
    <text evidence="1">The sequence shown here is derived from an EMBL/GenBank/DDBJ whole genome shotgun (WGS) entry which is preliminary data.</text>
</comment>
<reference evidence="1 2" key="1">
    <citation type="submission" date="2024-03" db="EMBL/GenBank/DDBJ databases">
        <authorList>
            <person name="Jo J.-H."/>
        </authorList>
    </citation>
    <scope>NUCLEOTIDE SEQUENCE [LARGE SCALE GENOMIC DNA]</scope>
    <source>
        <strain evidence="1 2">PS1R-30</strain>
    </source>
</reference>
<keyword evidence="2" id="KW-1185">Reference proteome</keyword>
<sequence length="139" mass="15066">MIGYFLPEVITEVTSNCAAHLPTDAYLRAGLPRLSSQLSDAKTRNWPIAKAAFLKMSRGSADEKRFASLSDRALRPIVDAAMSEKMKISISPASCGEVNDITEALAPLNAEQTVNLLATILSAVARKDSKMRSCPRETL</sequence>
<evidence type="ECO:0000313" key="2">
    <source>
        <dbReference type="Proteomes" id="UP001361239"/>
    </source>
</evidence>
<evidence type="ECO:0000313" key="1">
    <source>
        <dbReference type="EMBL" id="MEJ5975986.1"/>
    </source>
</evidence>
<dbReference type="Proteomes" id="UP001361239">
    <property type="component" value="Unassembled WGS sequence"/>
</dbReference>
<accession>A0ABU8RSC3</accession>
<name>A0ABU8RSC3_9SPHN</name>
<dbReference type="EMBL" id="JBBHJZ010000001">
    <property type="protein sequence ID" value="MEJ5975986.1"/>
    <property type="molecule type" value="Genomic_DNA"/>
</dbReference>
<gene>
    <name evidence="1" type="ORF">WG901_05030</name>
</gene>
<protein>
    <submittedName>
        <fullName evidence="1">Uncharacterized protein</fullName>
    </submittedName>
</protein>
<dbReference type="RefSeq" id="WP_339585912.1">
    <property type="nucleotide sequence ID" value="NZ_JBBHJZ010000001.1"/>
</dbReference>
<proteinExistence type="predicted"/>
<organism evidence="1 2">
    <name type="scientific">Novosphingobium anseongense</name>
    <dbReference type="NCBI Taxonomy" id="3133436"/>
    <lineage>
        <taxon>Bacteria</taxon>
        <taxon>Pseudomonadati</taxon>
        <taxon>Pseudomonadota</taxon>
        <taxon>Alphaproteobacteria</taxon>
        <taxon>Sphingomonadales</taxon>
        <taxon>Sphingomonadaceae</taxon>
        <taxon>Novosphingobium</taxon>
    </lineage>
</organism>